<feature type="region of interest" description="Disordered" evidence="1">
    <location>
        <begin position="1"/>
        <end position="42"/>
    </location>
</feature>
<feature type="region of interest" description="Disordered" evidence="1">
    <location>
        <begin position="66"/>
        <end position="87"/>
    </location>
</feature>
<comment type="caution">
    <text evidence="2">The sequence shown here is derived from an EMBL/GenBank/DDBJ whole genome shotgun (WGS) entry which is preliminary data.</text>
</comment>
<accession>A0A4C1UIR6</accession>
<gene>
    <name evidence="2" type="ORF">EVAR_95544_1</name>
</gene>
<evidence type="ECO:0000313" key="3">
    <source>
        <dbReference type="Proteomes" id="UP000299102"/>
    </source>
</evidence>
<evidence type="ECO:0000256" key="1">
    <source>
        <dbReference type="SAM" id="MobiDB-lite"/>
    </source>
</evidence>
<reference evidence="2 3" key="1">
    <citation type="journal article" date="2019" name="Commun. Biol.">
        <title>The bagworm genome reveals a unique fibroin gene that provides high tensile strength.</title>
        <authorList>
            <person name="Kono N."/>
            <person name="Nakamura H."/>
            <person name="Ohtoshi R."/>
            <person name="Tomita M."/>
            <person name="Numata K."/>
            <person name="Arakawa K."/>
        </authorList>
    </citation>
    <scope>NUCLEOTIDE SEQUENCE [LARGE SCALE GENOMIC DNA]</scope>
</reference>
<dbReference type="EMBL" id="BGZK01000179">
    <property type="protein sequence ID" value="GBP26371.1"/>
    <property type="molecule type" value="Genomic_DNA"/>
</dbReference>
<protein>
    <submittedName>
        <fullName evidence="2">Uncharacterized protein</fullName>
    </submittedName>
</protein>
<dbReference type="Proteomes" id="UP000299102">
    <property type="component" value="Unassembled WGS sequence"/>
</dbReference>
<evidence type="ECO:0000313" key="2">
    <source>
        <dbReference type="EMBL" id="GBP26371.1"/>
    </source>
</evidence>
<keyword evidence="3" id="KW-1185">Reference proteome</keyword>
<organism evidence="2 3">
    <name type="scientific">Eumeta variegata</name>
    <name type="common">Bagworm moth</name>
    <name type="synonym">Eumeta japonica</name>
    <dbReference type="NCBI Taxonomy" id="151549"/>
    <lineage>
        <taxon>Eukaryota</taxon>
        <taxon>Metazoa</taxon>
        <taxon>Ecdysozoa</taxon>
        <taxon>Arthropoda</taxon>
        <taxon>Hexapoda</taxon>
        <taxon>Insecta</taxon>
        <taxon>Pterygota</taxon>
        <taxon>Neoptera</taxon>
        <taxon>Endopterygota</taxon>
        <taxon>Lepidoptera</taxon>
        <taxon>Glossata</taxon>
        <taxon>Ditrysia</taxon>
        <taxon>Tineoidea</taxon>
        <taxon>Psychidae</taxon>
        <taxon>Oiketicinae</taxon>
        <taxon>Eumeta</taxon>
    </lineage>
</organism>
<sequence>MDENTLTKATYRPNMSDERVHVGRPSKSYADRNEDFQGANEHASRQIGITAAHGHSLHRSSHQYIADLSGRNSKPDEEESGLMEGGNGLADLSLIGRNVKSAGESNQLTRLTESVN</sequence>
<name>A0A4C1UIR6_EUMVA</name>
<proteinExistence type="predicted"/>
<dbReference type="AlphaFoldDB" id="A0A4C1UIR6"/>